<protein>
    <recommendedName>
        <fullName evidence="4">Fido domain-containing protein</fullName>
    </recommendedName>
</protein>
<name>A0A1F5E7V6_9BACT</name>
<accession>A0A1F5E7V6</accession>
<keyword evidence="2" id="KW-0547">Nucleotide-binding</keyword>
<organism evidence="5 6">
    <name type="scientific">Candidatus Beckwithbacteria bacterium RBG_13_42_9</name>
    <dbReference type="NCBI Taxonomy" id="1797457"/>
    <lineage>
        <taxon>Bacteria</taxon>
        <taxon>Candidatus Beckwithiibacteriota</taxon>
    </lineage>
</organism>
<feature type="site" description="Important for autoinhibition of adenylyltransferase activity" evidence="3">
    <location>
        <position position="48"/>
    </location>
</feature>
<dbReference type="PANTHER" id="PTHR13504">
    <property type="entry name" value="FIDO DOMAIN-CONTAINING PROTEIN DDB_G0283145"/>
    <property type="match status" value="1"/>
</dbReference>
<evidence type="ECO:0000259" key="4">
    <source>
        <dbReference type="PROSITE" id="PS51459"/>
    </source>
</evidence>
<feature type="binding site" evidence="2">
    <location>
        <begin position="177"/>
        <end position="184"/>
    </location>
    <ligand>
        <name>ATP</name>
        <dbReference type="ChEBI" id="CHEBI:30616"/>
    </ligand>
</feature>
<dbReference type="InterPro" id="IPR003812">
    <property type="entry name" value="Fido"/>
</dbReference>
<feature type="active site" evidence="1">
    <location>
        <position position="173"/>
    </location>
</feature>
<evidence type="ECO:0000313" key="5">
    <source>
        <dbReference type="EMBL" id="OGD63431.1"/>
    </source>
</evidence>
<dbReference type="SUPFAM" id="SSF140931">
    <property type="entry name" value="Fic-like"/>
    <property type="match status" value="1"/>
</dbReference>
<dbReference type="InterPro" id="IPR036597">
    <property type="entry name" value="Fido-like_dom_sf"/>
</dbReference>
<dbReference type="PROSITE" id="PS51459">
    <property type="entry name" value="FIDO"/>
    <property type="match status" value="1"/>
</dbReference>
<dbReference type="Pfam" id="PF02661">
    <property type="entry name" value="Fic"/>
    <property type="match status" value="1"/>
</dbReference>
<dbReference type="InterPro" id="IPR040198">
    <property type="entry name" value="Fido_containing"/>
</dbReference>
<feature type="binding site" evidence="2">
    <location>
        <begin position="215"/>
        <end position="216"/>
    </location>
    <ligand>
        <name>ATP</name>
        <dbReference type="ChEBI" id="CHEBI:30616"/>
    </ligand>
</feature>
<dbReference type="Proteomes" id="UP000177006">
    <property type="component" value="Unassembled WGS sequence"/>
</dbReference>
<gene>
    <name evidence="5" type="ORF">A2160_03130</name>
</gene>
<sequence>MTSRIVSLLQEIERLRTRLALLPQHKIAEKFIRQKSLLKSAVCSARIEGNPRTIKEVTLSGIRYSKTKANIEINNLYQALEYILSIKWQQSVTMEEVKKIHRLVMASLSGEAGYLRAEASAIFNMAGVAVYLPPMPEEIKNLLKQLLDYLNQDLEPIIPVKAGVIHYCFEKLHPFLDGNGRVGRLLIHLVLKKFDYNFRGLVPIEEYFENHRQDYYDTLLISEKNITPFLEFFLEGLKVGLNKAVENNIQPEETHIEDDLPPRRLEILQIIRDHKQVSLDFVRRRFLRISPRLLRYDLKRLQDLNLIKKQGVTKGAVYEPKQEEIR</sequence>
<evidence type="ECO:0000256" key="1">
    <source>
        <dbReference type="PIRSR" id="PIRSR640198-1"/>
    </source>
</evidence>
<reference evidence="5 6" key="1">
    <citation type="journal article" date="2016" name="Nat. Commun.">
        <title>Thousands of microbial genomes shed light on interconnected biogeochemical processes in an aquifer system.</title>
        <authorList>
            <person name="Anantharaman K."/>
            <person name="Brown C.T."/>
            <person name="Hug L.A."/>
            <person name="Sharon I."/>
            <person name="Castelle C.J."/>
            <person name="Probst A.J."/>
            <person name="Thomas B.C."/>
            <person name="Singh A."/>
            <person name="Wilkins M.J."/>
            <person name="Karaoz U."/>
            <person name="Brodie E.L."/>
            <person name="Williams K.H."/>
            <person name="Hubbard S.S."/>
            <person name="Banfield J.F."/>
        </authorList>
    </citation>
    <scope>NUCLEOTIDE SEQUENCE [LARGE SCALE GENOMIC DNA]</scope>
</reference>
<evidence type="ECO:0000256" key="3">
    <source>
        <dbReference type="PIRSR" id="PIRSR640198-3"/>
    </source>
</evidence>
<feature type="domain" description="Fido" evidence="4">
    <location>
        <begin position="92"/>
        <end position="235"/>
    </location>
</feature>
<comment type="caution">
    <text evidence="5">The sequence shown here is derived from an EMBL/GenBank/DDBJ whole genome shotgun (WGS) entry which is preliminary data.</text>
</comment>
<dbReference type="PANTHER" id="PTHR13504:SF38">
    <property type="entry name" value="FIDO DOMAIN-CONTAINING PROTEIN"/>
    <property type="match status" value="1"/>
</dbReference>
<evidence type="ECO:0000256" key="2">
    <source>
        <dbReference type="PIRSR" id="PIRSR640198-2"/>
    </source>
</evidence>
<evidence type="ECO:0000313" key="6">
    <source>
        <dbReference type="Proteomes" id="UP000177006"/>
    </source>
</evidence>
<keyword evidence="2" id="KW-0067">ATP-binding</keyword>
<dbReference type="EMBL" id="MEZK01000010">
    <property type="protein sequence ID" value="OGD63431.1"/>
    <property type="molecule type" value="Genomic_DNA"/>
</dbReference>
<dbReference type="GO" id="GO:0005524">
    <property type="term" value="F:ATP binding"/>
    <property type="evidence" value="ECO:0007669"/>
    <property type="project" value="UniProtKB-KW"/>
</dbReference>
<proteinExistence type="predicted"/>
<dbReference type="AlphaFoldDB" id="A0A1F5E7V6"/>
<dbReference type="Gene3D" id="1.10.3290.10">
    <property type="entry name" value="Fido-like domain"/>
    <property type="match status" value="1"/>
</dbReference>